<accession>A0AA39RJS5</accession>
<dbReference type="InterPro" id="IPR000477">
    <property type="entry name" value="RT_dom"/>
</dbReference>
<dbReference type="Pfam" id="PF00078">
    <property type="entry name" value="RVT_1"/>
    <property type="match status" value="1"/>
</dbReference>
<reference evidence="2" key="2">
    <citation type="submission" date="2023-06" db="EMBL/GenBank/DDBJ databases">
        <authorList>
            <person name="Swenson N.G."/>
            <person name="Wegrzyn J.L."/>
            <person name="Mcevoy S.L."/>
        </authorList>
    </citation>
    <scope>NUCLEOTIDE SEQUENCE</scope>
    <source>
        <strain evidence="2">NS2018</strain>
        <tissue evidence="2">Leaf</tissue>
    </source>
</reference>
<keyword evidence="3" id="KW-1185">Reference proteome</keyword>
<dbReference type="Proteomes" id="UP001168877">
    <property type="component" value="Unassembled WGS sequence"/>
</dbReference>
<dbReference type="AlphaFoldDB" id="A0AA39RJS5"/>
<feature type="domain" description="Reverse transcriptase" evidence="1">
    <location>
        <begin position="71"/>
        <end position="183"/>
    </location>
</feature>
<dbReference type="PANTHER" id="PTHR19446">
    <property type="entry name" value="REVERSE TRANSCRIPTASES"/>
    <property type="match status" value="1"/>
</dbReference>
<proteinExistence type="predicted"/>
<gene>
    <name evidence="2" type="ORF">LWI29_037124</name>
</gene>
<comment type="caution">
    <text evidence="2">The sequence shown here is derived from an EMBL/GenBank/DDBJ whole genome shotgun (WGS) entry which is preliminary data.</text>
</comment>
<dbReference type="EMBL" id="JAUESC010000387">
    <property type="protein sequence ID" value="KAK0575315.1"/>
    <property type="molecule type" value="Genomic_DNA"/>
</dbReference>
<evidence type="ECO:0000313" key="2">
    <source>
        <dbReference type="EMBL" id="KAK0575315.1"/>
    </source>
</evidence>
<protein>
    <recommendedName>
        <fullName evidence="1">Reverse transcriptase domain-containing protein</fullName>
    </recommendedName>
</protein>
<reference evidence="2" key="1">
    <citation type="journal article" date="2022" name="Plant J.">
        <title>Strategies of tolerance reflected in two North American maple genomes.</title>
        <authorList>
            <person name="McEvoy S.L."/>
            <person name="Sezen U.U."/>
            <person name="Trouern-Trend A."/>
            <person name="McMahon S.M."/>
            <person name="Schaberg P.G."/>
            <person name="Yang J."/>
            <person name="Wegrzyn J.L."/>
            <person name="Swenson N.G."/>
        </authorList>
    </citation>
    <scope>NUCLEOTIDE SEQUENCE</scope>
    <source>
        <strain evidence="2">NS2018</strain>
    </source>
</reference>
<organism evidence="2 3">
    <name type="scientific">Acer saccharum</name>
    <name type="common">Sugar maple</name>
    <dbReference type="NCBI Taxonomy" id="4024"/>
    <lineage>
        <taxon>Eukaryota</taxon>
        <taxon>Viridiplantae</taxon>
        <taxon>Streptophyta</taxon>
        <taxon>Embryophyta</taxon>
        <taxon>Tracheophyta</taxon>
        <taxon>Spermatophyta</taxon>
        <taxon>Magnoliopsida</taxon>
        <taxon>eudicotyledons</taxon>
        <taxon>Gunneridae</taxon>
        <taxon>Pentapetalae</taxon>
        <taxon>rosids</taxon>
        <taxon>malvids</taxon>
        <taxon>Sapindales</taxon>
        <taxon>Sapindaceae</taxon>
        <taxon>Hippocastanoideae</taxon>
        <taxon>Acereae</taxon>
        <taxon>Acer</taxon>
    </lineage>
</organism>
<evidence type="ECO:0000259" key="1">
    <source>
        <dbReference type="Pfam" id="PF00078"/>
    </source>
</evidence>
<evidence type="ECO:0000313" key="3">
    <source>
        <dbReference type="Proteomes" id="UP001168877"/>
    </source>
</evidence>
<name>A0AA39RJS5_ACESA</name>
<sequence length="187" mass="21194">MEICEQDVKHSLFDIGAFKELGPDGFPAVFFQNYWSSCKKDLIKLATDCFQKGNIPSDINQTIISLIPKVPNPTSMTQLKPINLYNTIYKIVSKILVQKIRPLLPNIVSPNQMAFIQGRQIQDNIIVAQEVLHKFRKVKGKLGFMAWKIDLAKAYDKLQWGFIKHVLEEVGISGKLNTLIMSCITSV</sequence>